<dbReference type="Proteomes" id="UP000199437">
    <property type="component" value="Unassembled WGS sequence"/>
</dbReference>
<feature type="domain" description="ABC3 transporter permease C-terminal" evidence="7">
    <location>
        <begin position="387"/>
        <end position="503"/>
    </location>
</feature>
<dbReference type="PANTHER" id="PTHR30572:SF18">
    <property type="entry name" value="ABC-TYPE MACROLIDE FAMILY EXPORT SYSTEM PERMEASE COMPONENT 2"/>
    <property type="match status" value="1"/>
</dbReference>
<proteinExistence type="predicted"/>
<feature type="transmembrane region" description="Helical" evidence="6">
    <location>
        <begin position="432"/>
        <end position="457"/>
    </location>
</feature>
<feature type="domain" description="MacB-like periplasmic core" evidence="8">
    <location>
        <begin position="97"/>
        <end position="325"/>
    </location>
</feature>
<dbReference type="GO" id="GO:0005886">
    <property type="term" value="C:plasma membrane"/>
    <property type="evidence" value="ECO:0007669"/>
    <property type="project" value="UniProtKB-SubCell"/>
</dbReference>
<feature type="transmembrane region" description="Helical" evidence="6">
    <location>
        <begin position="477"/>
        <end position="500"/>
    </location>
</feature>
<reference evidence="10" key="1">
    <citation type="submission" date="2016-10" db="EMBL/GenBank/DDBJ databases">
        <authorList>
            <person name="Varghese N."/>
            <person name="Submissions S."/>
        </authorList>
    </citation>
    <scope>NUCLEOTIDE SEQUENCE [LARGE SCALE GENOMIC DNA]</scope>
    <source>
        <strain evidence="10">CGMCC 1.12402</strain>
    </source>
</reference>
<dbReference type="NCBIfam" id="NF038404">
    <property type="entry name" value="perm_prefix_2"/>
    <property type="match status" value="1"/>
</dbReference>
<keyword evidence="3 6" id="KW-0812">Transmembrane</keyword>
<keyword evidence="2" id="KW-1003">Cell membrane</keyword>
<feature type="transmembrane region" description="Helical" evidence="6">
    <location>
        <begin position="98"/>
        <end position="119"/>
    </location>
</feature>
<keyword evidence="5 6" id="KW-0472">Membrane</keyword>
<feature type="domain" description="ABC3 transporter permease C-terminal" evidence="7">
    <location>
        <begin position="786"/>
        <end position="900"/>
    </location>
</feature>
<dbReference type="PANTHER" id="PTHR30572">
    <property type="entry name" value="MEMBRANE COMPONENT OF TRANSPORTER-RELATED"/>
    <property type="match status" value="1"/>
</dbReference>
<accession>A0A1I0QAW1</accession>
<dbReference type="GeneID" id="99986862"/>
<feature type="transmembrane region" description="Helical" evidence="6">
    <location>
        <begin position="784"/>
        <end position="807"/>
    </location>
</feature>
<evidence type="ECO:0000259" key="7">
    <source>
        <dbReference type="Pfam" id="PF02687"/>
    </source>
</evidence>
<dbReference type="InterPro" id="IPR050250">
    <property type="entry name" value="Macrolide_Exporter_MacB"/>
</dbReference>
<evidence type="ECO:0000256" key="2">
    <source>
        <dbReference type="ARBA" id="ARBA00022475"/>
    </source>
</evidence>
<feature type="transmembrane region" description="Helical" evidence="6">
    <location>
        <begin position="521"/>
        <end position="544"/>
    </location>
</feature>
<dbReference type="OrthoDB" id="8740261at2"/>
<evidence type="ECO:0000256" key="4">
    <source>
        <dbReference type="ARBA" id="ARBA00022989"/>
    </source>
</evidence>
<dbReference type="InterPro" id="IPR003838">
    <property type="entry name" value="ABC3_permease_C"/>
</dbReference>
<sequence length="907" mass="101635">MFSKKGHKPPRLADWLVSNLIGDEYLEEFFGDLQEIYEDRLASKSRAYAWCMYWVDALHLLFGFTSFKLFKTQNNTIMLKSMFIIAWRNAIRQKQFTVLNLLGLTIGISISLTIGLYVYNESNFDEFLTEKDRIYRVNQPDIWNEWTEMSSTTGPNVATALRAEIAEFEEVTRILVMGNQFTRYSAESTKAKTFKELRFHLAEENFFKVFDYEFLQGNPATALAAPMNLVVTETTAKRYFGTTDALGKSIEVKDWDGSWKTYVVTAVLADLPSQSHLQFDMLASLTSNQEQMDYHSWKWIWTAFSTYVLVNEGADIDALTDKLQTIPPKYAPPTTERIFNQSYEEFTAGNPWKLELQPVTDIYLGVSPSQNAFGPVGNAQVVQIFAAIGVVILLLSCINFINLSTARSANRAKEVGVRKVLGSQRGTLVRQFVFESVLFVAIGTLLALVVVNSALNWFNIVAERELSLIPWLSQPSFLLILLLFVLGLGILSGGYPAFYLSSFKPIAVIKGQLSKGNKGKSFRNALVVFQFTISICLIICSLFVQKQLRYASTIDLGLTEENLLQIHNIEQFGFNSEPIKTALSGLAAVSEIGKSFGIPPNVGSGDRYRSTEPNAPVLQLSNLRVDEDYLDVIDVSFLSGRNFDIERPADKYRVILNEEAIKLLGWNAEDAIGRSIAVASGNEDEFKVIGVVKDFNFQSTKTGILPLILLHHGNDRVWDYGAGLSYYTLRLKPSAVQTSDNLRVLINDSEAILKGIDQSIPFEFSFMDQQFEDSFRNEQRMGAVLNFFTLMAMVIACLGLFGLAAYSAEQRTKELSIRKVLGAKTSQLTLLFSTGFIKLVGLSILVSVPLAYWLVNIWLEGFAYRTPIQVGVFALAALISLLIAIFTTGYQSLYVASKNPVDTLKSE</sequence>
<keyword evidence="4 6" id="KW-1133">Transmembrane helix</keyword>
<comment type="subcellular location">
    <subcellularLocation>
        <location evidence="1">Cell membrane</location>
        <topology evidence="1">Multi-pass membrane protein</topology>
    </subcellularLocation>
</comment>
<gene>
    <name evidence="9" type="ORF">SAMN05216290_2155</name>
</gene>
<feature type="transmembrane region" description="Helical" evidence="6">
    <location>
        <begin position="47"/>
        <end position="70"/>
    </location>
</feature>
<dbReference type="GO" id="GO:0022857">
    <property type="term" value="F:transmembrane transporter activity"/>
    <property type="evidence" value="ECO:0007669"/>
    <property type="project" value="TreeGrafter"/>
</dbReference>
<protein>
    <submittedName>
        <fullName evidence="9">Putative ABC transport system permease protein</fullName>
    </submittedName>
</protein>
<dbReference type="Pfam" id="PF02687">
    <property type="entry name" value="FtsX"/>
    <property type="match status" value="2"/>
</dbReference>
<evidence type="ECO:0000256" key="1">
    <source>
        <dbReference type="ARBA" id="ARBA00004651"/>
    </source>
</evidence>
<dbReference type="InterPro" id="IPR025857">
    <property type="entry name" value="MacB_PCD"/>
</dbReference>
<evidence type="ECO:0000313" key="10">
    <source>
        <dbReference type="Proteomes" id="UP000199437"/>
    </source>
</evidence>
<dbReference type="AlphaFoldDB" id="A0A1I0QAW1"/>
<name>A0A1I0QAW1_9BACT</name>
<dbReference type="RefSeq" id="WP_090258587.1">
    <property type="nucleotide sequence ID" value="NZ_FOIR01000002.1"/>
</dbReference>
<evidence type="ECO:0000313" key="9">
    <source>
        <dbReference type="EMBL" id="SEW23936.1"/>
    </source>
</evidence>
<evidence type="ECO:0000256" key="3">
    <source>
        <dbReference type="ARBA" id="ARBA00022692"/>
    </source>
</evidence>
<dbReference type="EMBL" id="FOIR01000002">
    <property type="protein sequence ID" value="SEW23936.1"/>
    <property type="molecule type" value="Genomic_DNA"/>
</dbReference>
<evidence type="ECO:0000256" key="5">
    <source>
        <dbReference type="ARBA" id="ARBA00023136"/>
    </source>
</evidence>
<feature type="transmembrane region" description="Helical" evidence="6">
    <location>
        <begin position="381"/>
        <end position="403"/>
    </location>
</feature>
<evidence type="ECO:0000259" key="8">
    <source>
        <dbReference type="Pfam" id="PF12704"/>
    </source>
</evidence>
<organism evidence="9 10">
    <name type="scientific">Roseivirga pacifica</name>
    <dbReference type="NCBI Taxonomy" id="1267423"/>
    <lineage>
        <taxon>Bacteria</taxon>
        <taxon>Pseudomonadati</taxon>
        <taxon>Bacteroidota</taxon>
        <taxon>Cytophagia</taxon>
        <taxon>Cytophagales</taxon>
        <taxon>Roseivirgaceae</taxon>
        <taxon>Roseivirga</taxon>
    </lineage>
</organism>
<dbReference type="STRING" id="1267423.SAMN05216290_2155"/>
<feature type="transmembrane region" description="Helical" evidence="6">
    <location>
        <begin position="828"/>
        <end position="855"/>
    </location>
</feature>
<evidence type="ECO:0000256" key="6">
    <source>
        <dbReference type="SAM" id="Phobius"/>
    </source>
</evidence>
<feature type="transmembrane region" description="Helical" evidence="6">
    <location>
        <begin position="867"/>
        <end position="890"/>
    </location>
</feature>
<dbReference type="InterPro" id="IPR047699">
    <property type="entry name" value="Permease_put_prefix"/>
</dbReference>
<feature type="domain" description="MacB-like periplasmic core" evidence="8">
    <location>
        <begin position="607"/>
        <end position="734"/>
    </location>
</feature>
<dbReference type="Pfam" id="PF12704">
    <property type="entry name" value="MacB_PCD"/>
    <property type="match status" value="2"/>
</dbReference>
<keyword evidence="10" id="KW-1185">Reference proteome</keyword>